<reference evidence="10 11" key="1">
    <citation type="submission" date="2016-11" db="EMBL/GenBank/DDBJ databases">
        <authorList>
            <person name="Jaros S."/>
            <person name="Januszkiewicz K."/>
            <person name="Wedrychowicz H."/>
        </authorList>
    </citation>
    <scope>NUCLEOTIDE SEQUENCE [LARGE SCALE GENOMIC DNA]</scope>
    <source>
        <strain evidence="10 11">DSM 100565</strain>
    </source>
</reference>
<protein>
    <recommendedName>
        <fullName evidence="2">diguanylate cyclase</fullName>
        <ecNumber evidence="2">2.7.7.65</ecNumber>
    </recommendedName>
</protein>
<dbReference type="AlphaFoldDB" id="A0A1M6FKN4"/>
<evidence type="ECO:0000256" key="6">
    <source>
        <dbReference type="ARBA" id="ARBA00023136"/>
    </source>
</evidence>
<feature type="transmembrane region" description="Helical" evidence="8">
    <location>
        <begin position="156"/>
        <end position="180"/>
    </location>
</feature>
<dbReference type="InterPro" id="IPR011620">
    <property type="entry name" value="Sig_transdc_His_kinase_LytS_TM"/>
</dbReference>
<evidence type="ECO:0000313" key="10">
    <source>
        <dbReference type="EMBL" id="SHI98281.1"/>
    </source>
</evidence>
<dbReference type="GO" id="GO:0052621">
    <property type="term" value="F:diguanylate cyclase activity"/>
    <property type="evidence" value="ECO:0007669"/>
    <property type="project" value="UniProtKB-EC"/>
</dbReference>
<dbReference type="NCBIfam" id="TIGR00254">
    <property type="entry name" value="GGDEF"/>
    <property type="match status" value="1"/>
</dbReference>
<keyword evidence="3" id="KW-1003">Cell membrane</keyword>
<organism evidence="10 11">
    <name type="scientific">Wenxinia saemankumensis</name>
    <dbReference type="NCBI Taxonomy" id="1447782"/>
    <lineage>
        <taxon>Bacteria</taxon>
        <taxon>Pseudomonadati</taxon>
        <taxon>Pseudomonadota</taxon>
        <taxon>Alphaproteobacteria</taxon>
        <taxon>Rhodobacterales</taxon>
        <taxon>Roseobacteraceae</taxon>
        <taxon>Wenxinia</taxon>
    </lineage>
</organism>
<dbReference type="EMBL" id="FQYO01000004">
    <property type="protein sequence ID" value="SHI98281.1"/>
    <property type="molecule type" value="Genomic_DNA"/>
</dbReference>
<feature type="transmembrane region" description="Helical" evidence="8">
    <location>
        <begin position="95"/>
        <end position="117"/>
    </location>
</feature>
<evidence type="ECO:0000256" key="3">
    <source>
        <dbReference type="ARBA" id="ARBA00022475"/>
    </source>
</evidence>
<evidence type="ECO:0000256" key="7">
    <source>
        <dbReference type="ARBA" id="ARBA00034247"/>
    </source>
</evidence>
<comment type="catalytic activity">
    <reaction evidence="7">
        <text>2 GTP = 3',3'-c-di-GMP + 2 diphosphate</text>
        <dbReference type="Rhea" id="RHEA:24898"/>
        <dbReference type="ChEBI" id="CHEBI:33019"/>
        <dbReference type="ChEBI" id="CHEBI:37565"/>
        <dbReference type="ChEBI" id="CHEBI:58805"/>
        <dbReference type="EC" id="2.7.7.65"/>
    </reaction>
</comment>
<dbReference type="STRING" id="1447782.SAMN05444417_2373"/>
<dbReference type="SMART" id="SM00267">
    <property type="entry name" value="GGDEF"/>
    <property type="match status" value="1"/>
</dbReference>
<feature type="transmembrane region" description="Helical" evidence="8">
    <location>
        <begin position="67"/>
        <end position="88"/>
    </location>
</feature>
<keyword evidence="5 8" id="KW-1133">Transmembrane helix</keyword>
<dbReference type="SUPFAM" id="SSF55073">
    <property type="entry name" value="Nucleotide cyclase"/>
    <property type="match status" value="1"/>
</dbReference>
<gene>
    <name evidence="10" type="ORF">SAMN05444417_2373</name>
</gene>
<dbReference type="GO" id="GO:0071555">
    <property type="term" value="P:cell wall organization"/>
    <property type="evidence" value="ECO:0007669"/>
    <property type="project" value="InterPro"/>
</dbReference>
<evidence type="ECO:0000256" key="1">
    <source>
        <dbReference type="ARBA" id="ARBA00004651"/>
    </source>
</evidence>
<accession>A0A1M6FKN4</accession>
<feature type="transmembrane region" description="Helical" evidence="8">
    <location>
        <begin position="36"/>
        <end position="61"/>
    </location>
</feature>
<dbReference type="GO" id="GO:0005886">
    <property type="term" value="C:plasma membrane"/>
    <property type="evidence" value="ECO:0007669"/>
    <property type="project" value="UniProtKB-SubCell"/>
</dbReference>
<keyword evidence="11" id="KW-1185">Reference proteome</keyword>
<dbReference type="PANTHER" id="PTHR45138:SF9">
    <property type="entry name" value="DIGUANYLATE CYCLASE DGCM-RELATED"/>
    <property type="match status" value="1"/>
</dbReference>
<dbReference type="FunFam" id="3.30.70.270:FF:000001">
    <property type="entry name" value="Diguanylate cyclase domain protein"/>
    <property type="match status" value="1"/>
</dbReference>
<dbReference type="InterPro" id="IPR050469">
    <property type="entry name" value="Diguanylate_Cyclase"/>
</dbReference>
<dbReference type="Gene3D" id="3.30.70.270">
    <property type="match status" value="1"/>
</dbReference>
<name>A0A1M6FKN4_9RHOB</name>
<dbReference type="InterPro" id="IPR000160">
    <property type="entry name" value="GGDEF_dom"/>
</dbReference>
<evidence type="ECO:0000313" key="11">
    <source>
        <dbReference type="Proteomes" id="UP000184292"/>
    </source>
</evidence>
<evidence type="ECO:0000256" key="5">
    <source>
        <dbReference type="ARBA" id="ARBA00022989"/>
    </source>
</evidence>
<proteinExistence type="predicted"/>
<evidence type="ECO:0000256" key="8">
    <source>
        <dbReference type="SAM" id="Phobius"/>
    </source>
</evidence>
<keyword evidence="4 8" id="KW-0812">Transmembrane</keyword>
<dbReference type="Pfam" id="PF00990">
    <property type="entry name" value="GGDEF"/>
    <property type="match status" value="1"/>
</dbReference>
<comment type="subcellular location">
    <subcellularLocation>
        <location evidence="1">Cell membrane</location>
        <topology evidence="1">Multi-pass membrane protein</topology>
    </subcellularLocation>
</comment>
<dbReference type="InterPro" id="IPR029787">
    <property type="entry name" value="Nucleotide_cyclase"/>
</dbReference>
<dbReference type="GO" id="GO:0000155">
    <property type="term" value="F:phosphorelay sensor kinase activity"/>
    <property type="evidence" value="ECO:0007669"/>
    <property type="project" value="InterPro"/>
</dbReference>
<feature type="domain" description="GGDEF" evidence="9">
    <location>
        <begin position="225"/>
        <end position="357"/>
    </location>
</feature>
<keyword evidence="6 8" id="KW-0472">Membrane</keyword>
<dbReference type="CDD" id="cd01949">
    <property type="entry name" value="GGDEF"/>
    <property type="match status" value="1"/>
</dbReference>
<dbReference type="PANTHER" id="PTHR45138">
    <property type="entry name" value="REGULATORY COMPONENTS OF SENSORY TRANSDUCTION SYSTEM"/>
    <property type="match status" value="1"/>
</dbReference>
<feature type="transmembrane region" description="Helical" evidence="8">
    <location>
        <begin position="129"/>
        <end position="149"/>
    </location>
</feature>
<dbReference type="PROSITE" id="PS50887">
    <property type="entry name" value="GGDEF"/>
    <property type="match status" value="1"/>
</dbReference>
<feature type="transmembrane region" description="Helical" evidence="8">
    <location>
        <begin position="6"/>
        <end position="24"/>
    </location>
</feature>
<dbReference type="Pfam" id="PF07694">
    <property type="entry name" value="5TM-5TMR_LYT"/>
    <property type="match status" value="1"/>
</dbReference>
<dbReference type="RefSeq" id="WP_073330605.1">
    <property type="nucleotide sequence ID" value="NZ_FQYO01000004.1"/>
</dbReference>
<dbReference type="InterPro" id="IPR043128">
    <property type="entry name" value="Rev_trsase/Diguanyl_cyclase"/>
</dbReference>
<evidence type="ECO:0000256" key="2">
    <source>
        <dbReference type="ARBA" id="ARBA00012528"/>
    </source>
</evidence>
<dbReference type="Proteomes" id="UP000184292">
    <property type="component" value="Unassembled WGS sequence"/>
</dbReference>
<dbReference type="EC" id="2.7.7.65" evidence="2"/>
<evidence type="ECO:0000256" key="4">
    <source>
        <dbReference type="ARBA" id="ARBA00022692"/>
    </source>
</evidence>
<sequence length="374" mass="40036">MEVFINFVNGLGIMALVTGAYAIVQRRRWARYQRHLMAGLVFGIGATLMMFNTTEIAPGVILDSRNLFIGFAGAFLGPIGAAASLLVAAPVRLGLGGGGAGLGVASMVIAAIVGVMWNRSSLLAPRPTWWRFPAMGLTISVALVTVAFLPAEQRLAAFGLLVPVLVVFNVLGALLFGAMIERERALTREQRALREETLTDPLTGALNRRGLARHYQEVAPQLRGRGGAFLLMDLDHFKAVNDTHGHAIGDEVLRHAVQAVRGVLRAEDCIARLGGEEFAIVLPGVQSDQAFRIAERIRARVAEIVLPECPGLQVTTSLGLLPFRDRVPGLSDAIRLSDAALYAAKEGGRNRTVTATLSPQRPAPRVHGLAPRAA</sequence>
<evidence type="ECO:0000259" key="9">
    <source>
        <dbReference type="PROSITE" id="PS50887"/>
    </source>
</evidence>